<evidence type="ECO:0000313" key="1">
    <source>
        <dbReference type="EMBL" id="XBS69174.1"/>
    </source>
</evidence>
<gene>
    <name evidence="1" type="ORF">ABK905_22340</name>
</gene>
<sequence length="178" mass="20656">MKINNITGRAGRMLEHFSGNIYLIEPENWTYKDYFDEPADEVKIPTYFKLLNEDFDKIINALSGTYSHEEKDQYRYYAVANKLINEYSNDVLNNTLTAPEIQLNKTELEYLNKAVITAFQNLKISSFTLEANPTVGYIQQNRLFAFLSAQATLDTWLLPHPKSDELFQRLLQASEKTI</sequence>
<proteinExistence type="predicted"/>
<protein>
    <submittedName>
        <fullName evidence="1">Uncharacterized protein</fullName>
    </submittedName>
</protein>
<accession>A0AAU7Q7N8</accession>
<name>A0AAU7Q7N8_9GAMM</name>
<reference evidence="1" key="1">
    <citation type="submission" date="2024-06" db="EMBL/GenBank/DDBJ databases">
        <authorList>
            <person name="Coelho C."/>
            <person name="Bento M."/>
            <person name="Garcia E."/>
            <person name="Camelo A."/>
            <person name="Brandao I."/>
            <person name="Espirito Santo C."/>
            <person name="Trovao J."/>
            <person name="Verissimo A."/>
            <person name="Costa J."/>
            <person name="Tiago I."/>
        </authorList>
    </citation>
    <scope>NUCLEOTIDE SEQUENCE</scope>
    <source>
        <strain evidence="1">KWT182</strain>
    </source>
</reference>
<organism evidence="1">
    <name type="scientific">Acerihabitans sp. KWT182</name>
    <dbReference type="NCBI Taxonomy" id="3157919"/>
    <lineage>
        <taxon>Bacteria</taxon>
        <taxon>Pseudomonadati</taxon>
        <taxon>Pseudomonadota</taxon>
        <taxon>Gammaproteobacteria</taxon>
        <taxon>Enterobacterales</taxon>
        <taxon>Pectobacteriaceae</taxon>
        <taxon>Acerihabitans</taxon>
    </lineage>
</organism>
<dbReference type="EMBL" id="CP157947">
    <property type="protein sequence ID" value="XBS69174.1"/>
    <property type="molecule type" value="Genomic_DNA"/>
</dbReference>
<dbReference type="AlphaFoldDB" id="A0AAU7Q7N8"/>